<feature type="non-terminal residue" evidence="1">
    <location>
        <position position="65"/>
    </location>
</feature>
<dbReference type="EMBL" id="CAJVQC010108142">
    <property type="protein sequence ID" value="CAG8834070.1"/>
    <property type="molecule type" value="Genomic_DNA"/>
</dbReference>
<evidence type="ECO:0000313" key="2">
    <source>
        <dbReference type="Proteomes" id="UP000789920"/>
    </source>
</evidence>
<reference evidence="1" key="1">
    <citation type="submission" date="2021-06" db="EMBL/GenBank/DDBJ databases">
        <authorList>
            <person name="Kallberg Y."/>
            <person name="Tangrot J."/>
            <person name="Rosling A."/>
        </authorList>
    </citation>
    <scope>NUCLEOTIDE SEQUENCE</scope>
    <source>
        <strain evidence="1">MA461A</strain>
    </source>
</reference>
<accession>A0ACA9SBE3</accession>
<dbReference type="Proteomes" id="UP000789920">
    <property type="component" value="Unassembled WGS sequence"/>
</dbReference>
<name>A0ACA9SBE3_9GLOM</name>
<sequence length="65" mass="7540">KYTWCGAISNMVHDIHHITKASLKNKTAKELKKPSQQILDMVLLKPHSKEKQQKLTQEIIKLFLS</sequence>
<organism evidence="1 2">
    <name type="scientific">Racocetra persica</name>
    <dbReference type="NCBI Taxonomy" id="160502"/>
    <lineage>
        <taxon>Eukaryota</taxon>
        <taxon>Fungi</taxon>
        <taxon>Fungi incertae sedis</taxon>
        <taxon>Mucoromycota</taxon>
        <taxon>Glomeromycotina</taxon>
        <taxon>Glomeromycetes</taxon>
        <taxon>Diversisporales</taxon>
        <taxon>Gigasporaceae</taxon>
        <taxon>Racocetra</taxon>
    </lineage>
</organism>
<feature type="non-terminal residue" evidence="1">
    <location>
        <position position="1"/>
    </location>
</feature>
<protein>
    <submittedName>
        <fullName evidence="1">5162_t:CDS:1</fullName>
    </submittedName>
</protein>
<comment type="caution">
    <text evidence="1">The sequence shown here is derived from an EMBL/GenBank/DDBJ whole genome shotgun (WGS) entry which is preliminary data.</text>
</comment>
<proteinExistence type="predicted"/>
<gene>
    <name evidence="1" type="ORF">RPERSI_LOCUS29065</name>
</gene>
<keyword evidence="2" id="KW-1185">Reference proteome</keyword>
<evidence type="ECO:0000313" key="1">
    <source>
        <dbReference type="EMBL" id="CAG8834070.1"/>
    </source>
</evidence>